<accession>A0ACC1WZ00</accession>
<dbReference type="EMBL" id="CM051405">
    <property type="protein sequence ID" value="KAJ4704386.1"/>
    <property type="molecule type" value="Genomic_DNA"/>
</dbReference>
<keyword evidence="2" id="KW-1185">Reference proteome</keyword>
<dbReference type="Proteomes" id="UP001164539">
    <property type="component" value="Chromosome 12"/>
</dbReference>
<protein>
    <submittedName>
        <fullName evidence="1">Uncharacterized protein</fullName>
    </submittedName>
</protein>
<gene>
    <name evidence="1" type="ORF">OWV82_021307</name>
</gene>
<evidence type="ECO:0000313" key="1">
    <source>
        <dbReference type="EMBL" id="KAJ4704386.1"/>
    </source>
</evidence>
<sequence>MGTTMKAWQSVICLSQPKILAAHIERSNGKLLHDKSMEVNEVPKPGTCTLEFFSQHGKLQTHASHLSRLGFRRPLRERACNPLQSGNNESQVEEEAYEKIEEKAPKDETEIEVDKDSSLFSENVEKAWLESHSQQV</sequence>
<proteinExistence type="predicted"/>
<reference evidence="1 2" key="1">
    <citation type="journal article" date="2023" name="Science">
        <title>Complex scaffold remodeling in plant triterpene biosynthesis.</title>
        <authorList>
            <person name="De La Pena R."/>
            <person name="Hodgson H."/>
            <person name="Liu J.C."/>
            <person name="Stephenson M.J."/>
            <person name="Martin A.C."/>
            <person name="Owen C."/>
            <person name="Harkess A."/>
            <person name="Leebens-Mack J."/>
            <person name="Jimenez L.E."/>
            <person name="Osbourn A."/>
            <person name="Sattely E.S."/>
        </authorList>
    </citation>
    <scope>NUCLEOTIDE SEQUENCE [LARGE SCALE GENOMIC DNA]</scope>
    <source>
        <strain evidence="2">cv. JPN11</strain>
        <tissue evidence="1">Leaf</tissue>
    </source>
</reference>
<organism evidence="1 2">
    <name type="scientific">Melia azedarach</name>
    <name type="common">Chinaberry tree</name>
    <dbReference type="NCBI Taxonomy" id="155640"/>
    <lineage>
        <taxon>Eukaryota</taxon>
        <taxon>Viridiplantae</taxon>
        <taxon>Streptophyta</taxon>
        <taxon>Embryophyta</taxon>
        <taxon>Tracheophyta</taxon>
        <taxon>Spermatophyta</taxon>
        <taxon>Magnoliopsida</taxon>
        <taxon>eudicotyledons</taxon>
        <taxon>Gunneridae</taxon>
        <taxon>Pentapetalae</taxon>
        <taxon>rosids</taxon>
        <taxon>malvids</taxon>
        <taxon>Sapindales</taxon>
        <taxon>Meliaceae</taxon>
        <taxon>Melia</taxon>
    </lineage>
</organism>
<comment type="caution">
    <text evidence="1">The sequence shown here is derived from an EMBL/GenBank/DDBJ whole genome shotgun (WGS) entry which is preliminary data.</text>
</comment>
<evidence type="ECO:0000313" key="2">
    <source>
        <dbReference type="Proteomes" id="UP001164539"/>
    </source>
</evidence>
<name>A0ACC1WZ00_MELAZ</name>